<evidence type="ECO:0000256" key="1">
    <source>
        <dbReference type="SAM" id="SignalP"/>
    </source>
</evidence>
<accession>A0A1Z4GF06</accession>
<sequence length="229" mass="25446">MRNISQYFSAISLVVLLQSFPLSVQAQSTETPSQTSSDPIQQVIKAQWMTNSADGNFYPERLLSRAELASIMVKVFRLDKRQAVSQENVVIADVPASNRAFNDIQIVLKTDIMKGYRGNLFFPNQRVTRAEALAIFAQAYGVFQFDDNTVNDILSSHPDATSIPTWARKAIATVVSEGFVNTDSQGNISPLQPMTRGDMAYVLSKYLQRQRQLPDTPEVPSVPDNTVSP</sequence>
<evidence type="ECO:0000259" key="2">
    <source>
        <dbReference type="PROSITE" id="PS51272"/>
    </source>
</evidence>
<evidence type="ECO:0000313" key="3">
    <source>
        <dbReference type="EMBL" id="BAY16083.1"/>
    </source>
</evidence>
<feature type="domain" description="SLH" evidence="2">
    <location>
        <begin position="87"/>
        <end position="150"/>
    </location>
</feature>
<dbReference type="EMBL" id="AP018174">
    <property type="protein sequence ID" value="BAY16083.1"/>
    <property type="molecule type" value="Genomic_DNA"/>
</dbReference>
<dbReference type="OrthoDB" id="9759810at2"/>
<feature type="domain" description="SLH" evidence="2">
    <location>
        <begin position="154"/>
        <end position="217"/>
    </location>
</feature>
<organism evidence="3 4">
    <name type="scientific">Anabaenopsis circularis NIES-21</name>
    <dbReference type="NCBI Taxonomy" id="1085406"/>
    <lineage>
        <taxon>Bacteria</taxon>
        <taxon>Bacillati</taxon>
        <taxon>Cyanobacteriota</taxon>
        <taxon>Cyanophyceae</taxon>
        <taxon>Nostocales</taxon>
        <taxon>Nodulariaceae</taxon>
        <taxon>Anabaenopsis</taxon>
    </lineage>
</organism>
<keyword evidence="4" id="KW-1185">Reference proteome</keyword>
<reference evidence="3 4" key="1">
    <citation type="submission" date="2017-06" db="EMBL/GenBank/DDBJ databases">
        <title>Genome sequencing of cyanobaciteial culture collection at National Institute for Environmental Studies (NIES).</title>
        <authorList>
            <person name="Hirose Y."/>
            <person name="Shimura Y."/>
            <person name="Fujisawa T."/>
            <person name="Nakamura Y."/>
            <person name="Kawachi M."/>
        </authorList>
    </citation>
    <scope>NUCLEOTIDE SEQUENCE [LARGE SCALE GENOMIC DNA]</scope>
    <source>
        <strain evidence="3 4">NIES-21</strain>
    </source>
</reference>
<dbReference type="AlphaFoldDB" id="A0A1Z4GF06"/>
<dbReference type="PROSITE" id="PS51272">
    <property type="entry name" value="SLH"/>
    <property type="match status" value="3"/>
</dbReference>
<feature type="domain" description="SLH" evidence="2">
    <location>
        <begin position="23"/>
        <end position="86"/>
    </location>
</feature>
<dbReference type="Proteomes" id="UP000218287">
    <property type="component" value="Chromosome"/>
</dbReference>
<keyword evidence="1" id="KW-0732">Signal</keyword>
<name>A0A1Z4GF06_9CYAN</name>
<evidence type="ECO:0000313" key="4">
    <source>
        <dbReference type="Proteomes" id="UP000218287"/>
    </source>
</evidence>
<dbReference type="InterPro" id="IPR001119">
    <property type="entry name" value="SLH_dom"/>
</dbReference>
<proteinExistence type="predicted"/>
<gene>
    <name evidence="3" type="ORF">NIES21_19060</name>
</gene>
<feature type="chain" id="PRO_5012848510" evidence="1">
    <location>
        <begin position="27"/>
        <end position="229"/>
    </location>
</feature>
<feature type="signal peptide" evidence="1">
    <location>
        <begin position="1"/>
        <end position="26"/>
    </location>
</feature>
<protein>
    <submittedName>
        <fullName evidence="3">S-layer domain-containing protein</fullName>
    </submittedName>
</protein>
<dbReference type="Pfam" id="PF00395">
    <property type="entry name" value="SLH"/>
    <property type="match status" value="3"/>
</dbReference>